<dbReference type="PIRSF" id="PIRSF000097">
    <property type="entry name" value="AKR"/>
    <property type="match status" value="1"/>
</dbReference>
<dbReference type="InParanoid" id="K0KP06"/>
<keyword evidence="1 6" id="KW-0560">Oxidoreductase</keyword>
<dbReference type="InterPro" id="IPR023210">
    <property type="entry name" value="NADP_OxRdtase_dom"/>
</dbReference>
<feature type="active site" description="Proton donor" evidence="2">
    <location>
        <position position="53"/>
    </location>
</feature>
<dbReference type="HOGENOM" id="CLU_023205_0_0_1"/>
<dbReference type="STRING" id="1206466.K0KP06"/>
<dbReference type="Gene3D" id="3.20.20.100">
    <property type="entry name" value="NADP-dependent oxidoreductase domain"/>
    <property type="match status" value="1"/>
</dbReference>
<evidence type="ECO:0000256" key="3">
    <source>
        <dbReference type="PIRSR" id="PIRSR000097-2"/>
    </source>
</evidence>
<dbReference type="Proteomes" id="UP000009328">
    <property type="component" value="Unassembled WGS sequence"/>
</dbReference>
<organism evidence="6 7">
    <name type="scientific">Wickerhamomyces ciferrii (strain ATCC 14091 / BCRC 22168 / CBS 111 / JCM 3599 / NBRC 0793 / NRRL Y-1031 F-60-10)</name>
    <name type="common">Yeast</name>
    <name type="synonym">Pichia ciferrii</name>
    <dbReference type="NCBI Taxonomy" id="1206466"/>
    <lineage>
        <taxon>Eukaryota</taxon>
        <taxon>Fungi</taxon>
        <taxon>Dikarya</taxon>
        <taxon>Ascomycota</taxon>
        <taxon>Saccharomycotina</taxon>
        <taxon>Saccharomycetes</taxon>
        <taxon>Phaffomycetales</taxon>
        <taxon>Wickerhamomycetaceae</taxon>
        <taxon>Wickerhamomyces</taxon>
    </lineage>
</organism>
<dbReference type="PRINTS" id="PR00069">
    <property type="entry name" value="ALDKETRDTASE"/>
</dbReference>
<dbReference type="InterPro" id="IPR036812">
    <property type="entry name" value="NAD(P)_OxRdtase_dom_sf"/>
</dbReference>
<dbReference type="PROSITE" id="PS00063">
    <property type="entry name" value="ALDOKETO_REDUCTASE_3"/>
    <property type="match status" value="1"/>
</dbReference>
<reference evidence="6 7" key="1">
    <citation type="journal article" date="2012" name="Eukaryot. Cell">
        <title>Draft genome sequence of Wickerhamomyces ciferrii NRRL Y-1031 F-60-10.</title>
        <authorList>
            <person name="Schneider J."/>
            <person name="Andrea H."/>
            <person name="Blom J."/>
            <person name="Jaenicke S."/>
            <person name="Ruckert C."/>
            <person name="Schorsch C."/>
            <person name="Szczepanowski R."/>
            <person name="Farwick M."/>
            <person name="Goesmann A."/>
            <person name="Puhler A."/>
            <person name="Schaffer S."/>
            <person name="Tauch A."/>
            <person name="Kohler T."/>
            <person name="Brinkrolf K."/>
        </authorList>
    </citation>
    <scope>NUCLEOTIDE SEQUENCE [LARGE SCALE GENOMIC DNA]</scope>
    <source>
        <strain evidence="7">ATCC 14091 / BCRC 22168 / CBS 111 / JCM 3599 / NBRC 0793 / NRRL Y-1031 F-60-10</strain>
    </source>
</reference>
<dbReference type="EC" id="1.1.1.-" evidence="6"/>
<dbReference type="PANTHER" id="PTHR11732">
    <property type="entry name" value="ALDO/KETO REDUCTASE"/>
    <property type="match status" value="1"/>
</dbReference>
<keyword evidence="7" id="KW-1185">Reference proteome</keyword>
<evidence type="ECO:0000313" key="7">
    <source>
        <dbReference type="Proteomes" id="UP000009328"/>
    </source>
</evidence>
<evidence type="ECO:0000313" key="6">
    <source>
        <dbReference type="EMBL" id="CCH42838.1"/>
    </source>
</evidence>
<evidence type="ECO:0000256" key="1">
    <source>
        <dbReference type="ARBA" id="ARBA00023002"/>
    </source>
</evidence>
<comment type="caution">
    <text evidence="6">The sequence shown here is derived from an EMBL/GenBank/DDBJ whole genome shotgun (WGS) entry which is preliminary data.</text>
</comment>
<dbReference type="PROSITE" id="PS00798">
    <property type="entry name" value="ALDOKETO_REDUCTASE_1"/>
    <property type="match status" value="1"/>
</dbReference>
<dbReference type="FunFam" id="3.20.20.100:FF:000002">
    <property type="entry name" value="2,5-diketo-D-gluconic acid reductase A"/>
    <property type="match status" value="1"/>
</dbReference>
<feature type="domain" description="NADP-dependent oxidoreductase" evidence="5">
    <location>
        <begin position="20"/>
        <end position="272"/>
    </location>
</feature>
<feature type="binding site" evidence="3">
    <location>
        <position position="109"/>
    </location>
    <ligand>
        <name>substrate</name>
    </ligand>
</feature>
<dbReference type="InterPro" id="IPR020471">
    <property type="entry name" value="AKR"/>
</dbReference>
<accession>K0KP06</accession>
<dbReference type="GO" id="GO:0016616">
    <property type="term" value="F:oxidoreductase activity, acting on the CH-OH group of donors, NAD or NADP as acceptor"/>
    <property type="evidence" value="ECO:0007669"/>
    <property type="project" value="UniProtKB-ARBA"/>
</dbReference>
<evidence type="ECO:0000256" key="4">
    <source>
        <dbReference type="PIRSR" id="PIRSR000097-3"/>
    </source>
</evidence>
<gene>
    <name evidence="6" type="ORF">BN7_2383</name>
</gene>
<dbReference type="EMBL" id="CAIF01000054">
    <property type="protein sequence ID" value="CCH42838.1"/>
    <property type="molecule type" value="Genomic_DNA"/>
</dbReference>
<feature type="site" description="Lowers pKa of active site Tyr" evidence="4">
    <location>
        <position position="78"/>
    </location>
</feature>
<sequence length="309" mass="34427">MTHQATTTYTLNSGAQIPALALGTWQATDQQVYESVVHALQKGYRHIDTAAAYGNEEPIGRAIRDSGVKRDELFVTTKLWSSNHNDPESAIRKSLELLGLDYVDLYLIHWPVALNPNGNHPIVPTKPDGSRDIILDWPFTKTYKLLEPLVEKGYTKSIGVCNVTISKLDQLLSSSDIKIKPSVLQVELHPYLPQHKLVKYAQDHGLVVEAYSPLGSSNSPLLKDEDIQTIANKYDNASIATILVSWAIWRKTVVLAKSVNPLRIESNSQIVDLGDEDGEFLNNFAEIKGGIKRFVDPNWSPVVIFDTNE</sequence>
<dbReference type="eggNOG" id="KOG1577">
    <property type="taxonomic scope" value="Eukaryota"/>
</dbReference>
<name>K0KP06_WICCF</name>
<evidence type="ECO:0000256" key="2">
    <source>
        <dbReference type="PIRSR" id="PIRSR000097-1"/>
    </source>
</evidence>
<dbReference type="InterPro" id="IPR018170">
    <property type="entry name" value="Aldo/ket_reductase_CS"/>
</dbReference>
<dbReference type="SUPFAM" id="SSF51430">
    <property type="entry name" value="NAD(P)-linked oxidoreductase"/>
    <property type="match status" value="1"/>
</dbReference>
<dbReference type="AlphaFoldDB" id="K0KP06"/>
<protein>
    <submittedName>
        <fullName evidence="6">Aldo-keto reductase family 1 member</fullName>
        <ecNumber evidence="6">1.1.1.-</ecNumber>
    </submittedName>
</protein>
<proteinExistence type="predicted"/>
<evidence type="ECO:0000259" key="5">
    <source>
        <dbReference type="Pfam" id="PF00248"/>
    </source>
</evidence>
<dbReference type="Pfam" id="PF00248">
    <property type="entry name" value="Aldo_ket_red"/>
    <property type="match status" value="1"/>
</dbReference>